<dbReference type="EMBL" id="DF820458">
    <property type="protein sequence ID" value="GAK52404.1"/>
    <property type="molecule type" value="Genomic_DNA"/>
</dbReference>
<dbReference type="CDD" id="cd16382">
    <property type="entry name" value="XisI-like"/>
    <property type="match status" value="1"/>
</dbReference>
<dbReference type="SUPFAM" id="SSF143847">
    <property type="entry name" value="XisI-like"/>
    <property type="match status" value="1"/>
</dbReference>
<dbReference type="InterPro" id="IPR014968">
    <property type="entry name" value="XisI"/>
</dbReference>
<gene>
    <name evidence="1" type="ORF">U14_03655</name>
</gene>
<sequence>MDKIARYRELIKRMLSEYADAVAKHLQNGVETMLVFDDTRDQYLWLKTGWKKRHRVYATTVHVRLKNDKIWIEQDWTEDGIATDLLREGVPNEDIVLGFCDPERRDETEFAVA</sequence>
<dbReference type="STRING" id="1499966.U14_03655"/>
<dbReference type="AlphaFoldDB" id="A0A081BPT8"/>
<dbReference type="Gene3D" id="3.30.310.110">
    <property type="entry name" value="XisI-like"/>
    <property type="match status" value="1"/>
</dbReference>
<protein>
    <recommendedName>
        <fullName evidence="3">XisI protein</fullName>
    </recommendedName>
</protein>
<keyword evidence="2" id="KW-1185">Reference proteome</keyword>
<dbReference type="Pfam" id="PF08869">
    <property type="entry name" value="XisI"/>
    <property type="match status" value="1"/>
</dbReference>
<evidence type="ECO:0000313" key="1">
    <source>
        <dbReference type="EMBL" id="GAK52404.1"/>
    </source>
</evidence>
<organism evidence="1">
    <name type="scientific">Candidatus Moduliflexus flocculans</name>
    <dbReference type="NCBI Taxonomy" id="1499966"/>
    <lineage>
        <taxon>Bacteria</taxon>
        <taxon>Candidatus Moduliflexota</taxon>
        <taxon>Candidatus Moduliflexia</taxon>
        <taxon>Candidatus Moduliflexales</taxon>
        <taxon>Candidatus Moduliflexaceae</taxon>
    </lineage>
</organism>
<accession>A0A081BPT8</accession>
<dbReference type="InterPro" id="IPR035943">
    <property type="entry name" value="XisI-like_sf"/>
</dbReference>
<evidence type="ECO:0000313" key="2">
    <source>
        <dbReference type="Proteomes" id="UP000030700"/>
    </source>
</evidence>
<proteinExistence type="predicted"/>
<dbReference type="HOGENOM" id="CLU_149829_1_0_0"/>
<dbReference type="Proteomes" id="UP000030700">
    <property type="component" value="Unassembled WGS sequence"/>
</dbReference>
<evidence type="ECO:0008006" key="3">
    <source>
        <dbReference type="Google" id="ProtNLM"/>
    </source>
</evidence>
<name>A0A081BPT8_9BACT</name>
<reference evidence="1" key="1">
    <citation type="journal article" date="2015" name="PeerJ">
        <title>First genomic representation of candidate bacterial phylum KSB3 points to enhanced environmental sensing as a trigger of wastewater bulking.</title>
        <authorList>
            <person name="Sekiguchi Y."/>
            <person name="Ohashi A."/>
            <person name="Parks D.H."/>
            <person name="Yamauchi T."/>
            <person name="Tyson G.W."/>
            <person name="Hugenholtz P."/>
        </authorList>
    </citation>
    <scope>NUCLEOTIDE SEQUENCE [LARGE SCALE GENOMIC DNA]</scope>
</reference>